<organism evidence="1 2">
    <name type="scientific">Flavobacterium branchiophilum</name>
    <dbReference type="NCBI Taxonomy" id="55197"/>
    <lineage>
        <taxon>Bacteria</taxon>
        <taxon>Pseudomonadati</taxon>
        <taxon>Bacteroidota</taxon>
        <taxon>Flavobacteriia</taxon>
        <taxon>Flavobacteriales</taxon>
        <taxon>Flavobacteriaceae</taxon>
        <taxon>Flavobacterium</taxon>
    </lineage>
</organism>
<gene>
    <name evidence="1" type="ORF">BC670_1887</name>
</gene>
<dbReference type="Proteomes" id="UP000320773">
    <property type="component" value="Unassembled WGS sequence"/>
</dbReference>
<name>A0A543G4E3_9FLAO</name>
<comment type="caution">
    <text evidence="1">The sequence shown here is derived from an EMBL/GenBank/DDBJ whole genome shotgun (WGS) entry which is preliminary data.</text>
</comment>
<dbReference type="EMBL" id="VFPJ01000001">
    <property type="protein sequence ID" value="TQM40961.1"/>
    <property type="molecule type" value="Genomic_DNA"/>
</dbReference>
<proteinExistence type="predicted"/>
<reference evidence="1 2" key="1">
    <citation type="submission" date="2019-06" db="EMBL/GenBank/DDBJ databases">
        <title>Genomic Encyclopedia of Archaeal and Bacterial Type Strains, Phase II (KMG-II): from individual species to whole genera.</title>
        <authorList>
            <person name="Goeker M."/>
        </authorList>
    </citation>
    <scope>NUCLEOTIDE SEQUENCE [LARGE SCALE GENOMIC DNA]</scope>
    <source>
        <strain evidence="1 2">DSM 24789</strain>
    </source>
</reference>
<dbReference type="RefSeq" id="WP_089081473.1">
    <property type="nucleotide sequence ID" value="NZ_VFPJ01000001.1"/>
</dbReference>
<dbReference type="AlphaFoldDB" id="A0A543G4E3"/>
<accession>A0A543G4E3</accession>
<sequence length="139" mass="16883">MKLKIIKVVFEENQEIDVYQYLNPNQYEIVNSSTQIVIEQEVCYLYMSIYYKTLVYSEQQKTENLKENLKQEIYNLIKEKYPTHSKIMSRRQDIADHYKKIRSIYDFKIIKNFGETTINKEKIILEDVLQIINKYHVEV</sequence>
<protein>
    <submittedName>
        <fullName evidence="1">Uncharacterized protein</fullName>
    </submittedName>
</protein>
<evidence type="ECO:0000313" key="1">
    <source>
        <dbReference type="EMBL" id="TQM40961.1"/>
    </source>
</evidence>
<evidence type="ECO:0000313" key="2">
    <source>
        <dbReference type="Proteomes" id="UP000320773"/>
    </source>
</evidence>